<evidence type="ECO:0000313" key="4">
    <source>
        <dbReference type="EMBL" id="WFD16905.1"/>
    </source>
</evidence>
<reference evidence="4 5" key="1">
    <citation type="submission" date="2023-03" db="EMBL/GenBank/DDBJ databases">
        <title>Mating type loci evolution in Malassezia.</title>
        <authorList>
            <person name="Coelho M.A."/>
        </authorList>
    </citation>
    <scope>NUCLEOTIDE SEQUENCE [LARGE SCALE GENOMIC DNA]</scope>
    <source>
        <strain evidence="4 5">CBS 13387</strain>
    </source>
</reference>
<evidence type="ECO:0000313" key="5">
    <source>
        <dbReference type="Proteomes" id="UP001217582"/>
    </source>
</evidence>
<protein>
    <submittedName>
        <fullName evidence="4">Phospholipase C</fullName>
        <ecNumber evidence="4">3.1.4.3</ecNumber>
    </submittedName>
</protein>
<evidence type="ECO:0000256" key="3">
    <source>
        <dbReference type="SAM" id="SignalP"/>
    </source>
</evidence>
<dbReference type="InterPro" id="IPR017850">
    <property type="entry name" value="Alkaline_phosphatase_core_sf"/>
</dbReference>
<dbReference type="PANTHER" id="PTHR31956">
    <property type="entry name" value="NON-SPECIFIC PHOSPHOLIPASE C4-RELATED"/>
    <property type="match status" value="1"/>
</dbReference>
<dbReference type="Gene3D" id="2.160.10.10">
    <property type="entry name" value="Hexapeptide repeat proteins"/>
    <property type="match status" value="1"/>
</dbReference>
<feature type="region of interest" description="Disordered" evidence="2">
    <location>
        <begin position="667"/>
        <end position="692"/>
    </location>
</feature>
<keyword evidence="3" id="KW-0732">Signal</keyword>
<dbReference type="Gene3D" id="3.40.720.10">
    <property type="entry name" value="Alkaline Phosphatase, subunit A"/>
    <property type="match status" value="2"/>
</dbReference>
<dbReference type="PANTHER" id="PTHR31956:SF1">
    <property type="entry name" value="NON-SPECIFIC PHOSPHOLIPASE C1"/>
    <property type="match status" value="1"/>
</dbReference>
<dbReference type="EC" id="3.1.4.3" evidence="4"/>
<dbReference type="AlphaFoldDB" id="A0AAJ5Z0X8"/>
<dbReference type="EMBL" id="CP119920">
    <property type="protein sequence ID" value="WFD16905.1"/>
    <property type="molecule type" value="Genomic_DNA"/>
</dbReference>
<feature type="signal peptide" evidence="3">
    <location>
        <begin position="1"/>
        <end position="19"/>
    </location>
</feature>
<dbReference type="CDD" id="cd16014">
    <property type="entry name" value="PLC"/>
    <property type="match status" value="1"/>
</dbReference>
<feature type="compositionally biased region" description="Basic and acidic residues" evidence="2">
    <location>
        <begin position="671"/>
        <end position="692"/>
    </location>
</feature>
<evidence type="ECO:0000256" key="2">
    <source>
        <dbReference type="SAM" id="MobiDB-lite"/>
    </source>
</evidence>
<dbReference type="Proteomes" id="UP001217582">
    <property type="component" value="Chromosome 5"/>
</dbReference>
<name>A0AAJ5Z0X8_9BASI</name>
<accession>A0AAJ5Z0X8</accession>
<keyword evidence="1 4" id="KW-0378">Hydrolase</keyword>
<feature type="chain" id="PRO_5042575821" evidence="3">
    <location>
        <begin position="20"/>
        <end position="901"/>
    </location>
</feature>
<dbReference type="InterPro" id="IPR011004">
    <property type="entry name" value="Trimer_LpxA-like_sf"/>
</dbReference>
<keyword evidence="5" id="KW-1185">Reference proteome</keyword>
<proteinExistence type="predicted"/>
<gene>
    <name evidence="4" type="ORF">MARU1_002949</name>
</gene>
<dbReference type="Pfam" id="PF04185">
    <property type="entry name" value="Phosphoesterase"/>
    <property type="match status" value="1"/>
</dbReference>
<organism evidence="4 5">
    <name type="scientific">Malassezia arunalokei</name>
    <dbReference type="NCBI Taxonomy" id="1514897"/>
    <lineage>
        <taxon>Eukaryota</taxon>
        <taxon>Fungi</taxon>
        <taxon>Dikarya</taxon>
        <taxon>Basidiomycota</taxon>
        <taxon>Ustilaginomycotina</taxon>
        <taxon>Malasseziomycetes</taxon>
        <taxon>Malasseziales</taxon>
        <taxon>Malasseziaceae</taxon>
        <taxon>Malassezia</taxon>
    </lineage>
</organism>
<dbReference type="GO" id="GO:0034480">
    <property type="term" value="F:phosphatidylcholine phospholipase C activity"/>
    <property type="evidence" value="ECO:0007669"/>
    <property type="project" value="UniProtKB-EC"/>
</dbReference>
<dbReference type="SUPFAM" id="SSF51161">
    <property type="entry name" value="Trimeric LpxA-like enzymes"/>
    <property type="match status" value="1"/>
</dbReference>
<dbReference type="InterPro" id="IPR007312">
    <property type="entry name" value="Phosphoesterase"/>
</dbReference>
<evidence type="ECO:0000256" key="1">
    <source>
        <dbReference type="ARBA" id="ARBA00022801"/>
    </source>
</evidence>
<sequence length="901" mass="99103">MRGVSALLLAAAAVAPAFAANQTNDGLKNIKHIVLFMQENRAFDHYFGTMPGVRGFKDPNVHISKNTGKSVFHQPVNESMVKVADGPDTDYMPPKNVSELMPFHLAHQGGDYKERVQCILCGSNSWQANHAAWNEGEIDRWAMNNTPYSLGYFQREDIPVHFALAENFLVADAYYEGQIASTDPNRVTWFSTTINADGSAAGGNVSMGGTVLDNNRDPKCIEGKNGDEYSCRPLYWKTVPEYMSDAKIDWKLYQDFDNFGDNTLVEWRQFQLAAKNKTDLAKRGLSFSGIKSFLEDAKNGTLPEVSYIVGPQYLSEHAPYTPNDGAWLQREVANAVMNGKAWNSTVLMVSYDETGGWADHVMAPHAKRGTPGEWIKDPFTADGKLAPTGPGFRLPFYIISPFTRKGGVFTEPTSHESQTLFLEEWAKANGKPFHVSVMNKWRREQLSNLVNALDFNSTDMSVPKIPEVAEPTKDPITDEYNGAWNCILKFKGDVQPKIPYGTQKEEKTLFQEPGFKAVRGNLTEGRYLSFASGKQRLSTDSGKLGTEPHKGHFTEKQLFVLHWQGQEPKDNEFKVAAGDKYLTSDLSLTKNKSHGASFAIFDNGNGMGHSVQELKSGKFLTLKGDNVSLEKKPSSFKVFAVTLLDASISHVLSTLVALKFLLPGMSSPHPPPERDEPRQAKHDAQRPSEDGCHVRRRMRVEAHILGAGMTLMGVKLTANLVPLARHERDALLAGQPDARPMRLGSADVEQRFRLMATDSNVTVQQRVVIAADTVVSGHVVIKSGTVVHPHATLDASLGPMVVGENCIVEEHVHLVSPPQGMTVGDGNVFRIGCHVSASHIGNCNVFEPASRISTSITDFCVVGAGCTADGPALPERTVVYGAASEHRTWTRLARQAPRLPS</sequence>